<feature type="compositionally biased region" description="Acidic residues" evidence="1">
    <location>
        <begin position="116"/>
        <end position="125"/>
    </location>
</feature>
<evidence type="ECO:0000313" key="3">
    <source>
        <dbReference type="Proteomes" id="UP000005952"/>
    </source>
</evidence>
<keyword evidence="3" id="KW-1185">Reference proteome</keyword>
<sequence>MNDGALTLVPVPEVFMTVSQEIRLLSDGVNDLQELIGNLVVAGAFGGSHSLYELQSLDRISQSLDAISDYLGGASKLSSPAWKIDVTEASRCVKLAEVSDRLNGIKREGASQDSAGDFDDFELTA</sequence>
<dbReference type="EMBL" id="CP005587">
    <property type="protein sequence ID" value="AGK59367.1"/>
    <property type="molecule type" value="Genomic_DNA"/>
</dbReference>
<dbReference type="Proteomes" id="UP000005952">
    <property type="component" value="Chromosome"/>
</dbReference>
<accession>N0BAU2</accession>
<proteinExistence type="predicted"/>
<dbReference type="HOGENOM" id="CLU_1989589_0_0_5"/>
<dbReference type="STRING" id="670307.HYPDE_38488"/>
<name>N0BAU2_9HYPH</name>
<dbReference type="AlphaFoldDB" id="N0BAU2"/>
<reference evidence="2 3" key="1">
    <citation type="journal article" date="2013" name="Genome Announc.">
        <title>Genome sequences for three denitrifying bacterial strains isolated from a uranium- and nitrate-contaminated subsurface environment.</title>
        <authorList>
            <person name="Venkatramanan R."/>
            <person name="Prakash O."/>
            <person name="Woyke T."/>
            <person name="Chain P."/>
            <person name="Goodwin L.A."/>
            <person name="Watson D."/>
            <person name="Brooks S."/>
            <person name="Kostka J.E."/>
            <person name="Green S.J."/>
        </authorList>
    </citation>
    <scope>NUCLEOTIDE SEQUENCE [LARGE SCALE GENOMIC DNA]</scope>
    <source>
        <strain evidence="2 3">1NES1</strain>
    </source>
</reference>
<feature type="region of interest" description="Disordered" evidence="1">
    <location>
        <begin position="106"/>
        <end position="125"/>
    </location>
</feature>
<organism evidence="2 3">
    <name type="scientific">Hyphomicrobium denitrificans 1NES1</name>
    <dbReference type="NCBI Taxonomy" id="670307"/>
    <lineage>
        <taxon>Bacteria</taxon>
        <taxon>Pseudomonadati</taxon>
        <taxon>Pseudomonadota</taxon>
        <taxon>Alphaproteobacteria</taxon>
        <taxon>Hyphomicrobiales</taxon>
        <taxon>Hyphomicrobiaceae</taxon>
        <taxon>Hyphomicrobium</taxon>
    </lineage>
</organism>
<protein>
    <submittedName>
        <fullName evidence="2">Uncharacterized protein</fullName>
    </submittedName>
</protein>
<dbReference type="KEGG" id="hdt:HYPDE_38488"/>
<evidence type="ECO:0000313" key="2">
    <source>
        <dbReference type="EMBL" id="AGK59367.1"/>
    </source>
</evidence>
<evidence type="ECO:0000256" key="1">
    <source>
        <dbReference type="SAM" id="MobiDB-lite"/>
    </source>
</evidence>
<gene>
    <name evidence="2" type="ORF">HYPDE_38488</name>
</gene>